<dbReference type="OrthoDB" id="2447315at2759"/>
<reference evidence="2" key="1">
    <citation type="submission" date="2014-03" db="EMBL/GenBank/DDBJ databases">
        <title>The Genome Sequence of Puccinia striiformis f. sp. tritici PST-78.</title>
        <authorList>
            <consortium name="The Broad Institute Genome Sequencing Platform"/>
            <person name="Cuomo C."/>
            <person name="Hulbert S."/>
            <person name="Chen X."/>
            <person name="Walker B."/>
            <person name="Young S.K."/>
            <person name="Zeng Q."/>
            <person name="Gargeya S."/>
            <person name="Fitzgerald M."/>
            <person name="Haas B."/>
            <person name="Abouelleil A."/>
            <person name="Alvarado L."/>
            <person name="Arachchi H.M."/>
            <person name="Berlin A.M."/>
            <person name="Chapman S.B."/>
            <person name="Goldberg J."/>
            <person name="Griggs A."/>
            <person name="Gujja S."/>
            <person name="Hansen M."/>
            <person name="Howarth C."/>
            <person name="Imamovic A."/>
            <person name="Larimer J."/>
            <person name="McCowan C."/>
            <person name="Montmayeur A."/>
            <person name="Murphy C."/>
            <person name="Neiman D."/>
            <person name="Pearson M."/>
            <person name="Priest M."/>
            <person name="Roberts A."/>
            <person name="Saif S."/>
            <person name="Shea T."/>
            <person name="Sisk P."/>
            <person name="Sykes S."/>
            <person name="Wortman J."/>
            <person name="Nusbaum C."/>
            <person name="Birren B."/>
        </authorList>
    </citation>
    <scope>NUCLEOTIDE SEQUENCE [LARGE SCALE GENOMIC DNA]</scope>
    <source>
        <strain evidence="2">race PST-78</strain>
    </source>
</reference>
<sequence>MVGKNTVSLLISKEYPKLHPVFNVGLVVKYMGPNSLIQRGTTEGIKDNHYHGGQVVDWTRLKAVLDLRLVKKDKFEFLLSWADATVGDDTWVAEEHIPARLHGYLEAFKIRELIMKPHEIMP</sequence>
<accession>A0A0L0VAP0</accession>
<evidence type="ECO:0000313" key="2">
    <source>
        <dbReference type="Proteomes" id="UP000054564"/>
    </source>
</evidence>
<evidence type="ECO:0008006" key="3">
    <source>
        <dbReference type="Google" id="ProtNLM"/>
    </source>
</evidence>
<evidence type="ECO:0000313" key="1">
    <source>
        <dbReference type="EMBL" id="KNE96348.1"/>
    </source>
</evidence>
<proteinExistence type="predicted"/>
<dbReference type="InterPro" id="IPR016197">
    <property type="entry name" value="Chromo-like_dom_sf"/>
</dbReference>
<dbReference type="AlphaFoldDB" id="A0A0L0VAP0"/>
<organism evidence="1 2">
    <name type="scientific">Puccinia striiformis f. sp. tritici PST-78</name>
    <dbReference type="NCBI Taxonomy" id="1165861"/>
    <lineage>
        <taxon>Eukaryota</taxon>
        <taxon>Fungi</taxon>
        <taxon>Dikarya</taxon>
        <taxon>Basidiomycota</taxon>
        <taxon>Pucciniomycotina</taxon>
        <taxon>Pucciniomycetes</taxon>
        <taxon>Pucciniales</taxon>
        <taxon>Pucciniaceae</taxon>
        <taxon>Puccinia</taxon>
    </lineage>
</organism>
<name>A0A0L0VAP0_9BASI</name>
<dbReference type="Gene3D" id="2.40.50.40">
    <property type="match status" value="1"/>
</dbReference>
<dbReference type="EMBL" id="AJIL01000083">
    <property type="protein sequence ID" value="KNE96348.1"/>
    <property type="molecule type" value="Genomic_DNA"/>
</dbReference>
<dbReference type="STRING" id="1165861.A0A0L0VAP0"/>
<comment type="caution">
    <text evidence="1">The sequence shown here is derived from an EMBL/GenBank/DDBJ whole genome shotgun (WGS) entry which is preliminary data.</text>
</comment>
<dbReference type="SUPFAM" id="SSF54160">
    <property type="entry name" value="Chromo domain-like"/>
    <property type="match status" value="1"/>
</dbReference>
<protein>
    <recommendedName>
        <fullName evidence="3">Chromo domain-containing protein</fullName>
    </recommendedName>
</protein>
<gene>
    <name evidence="1" type="ORF">PSTG_10315</name>
</gene>
<dbReference type="Proteomes" id="UP000054564">
    <property type="component" value="Unassembled WGS sequence"/>
</dbReference>
<keyword evidence="2" id="KW-1185">Reference proteome</keyword>